<dbReference type="STRING" id="933084.A0A067Q8N0"/>
<feature type="compositionally biased region" description="Polar residues" evidence="1">
    <location>
        <begin position="579"/>
        <end position="588"/>
    </location>
</feature>
<feature type="compositionally biased region" description="Pro residues" evidence="1">
    <location>
        <begin position="639"/>
        <end position="668"/>
    </location>
</feature>
<sequence length="1276" mass="138168">MDKKELTQRKITRGKSTRSTTSFFRRRSSTKSVTARLQDSSSPPLSPKSLSMDVDARSDRTGGRDMQSLMEVHVKSQDQLLVSVSVIPEELAELPGWYSKELEWVATSAKQFRAKYPLHNPVGPRWYKNYHLIPASELAPDKRPPSFFSPSFPPMAAIDRSDEPVWQPGPSRTPSGSPLPTPNSSQVKISEPPRGGRSRKTSQTGYHVDLLDGTDPWGTQWHHESPYDVGSPTSGSPDSADGPNKPRSRLPSNNGAPTRHRTVNPSPLSQSTSAVHLAPELPELSSNAASIPRRLSKRRKPGMRNLFGSASESNTDDNKPEITSAPVTPLDGAISSSPFAPVTRGLGRKLSKRGMSLPVTTTLAPPDMSGFTKVDKRTSILGRLVKKFSVARKSRSGHVTDENRFSVTTPGVSMEQSRASSPEKPHLEMVGTERSNQRVAPPTVAQVHQAFQPTHGRQGSGDNQSVLEAQVSMGKLTIANPDTPGSVENTPAMTEVPLPPEKDARFLATPATVHEGDAPLSCILEQFPQVAEPEPVQESEQPVRPPREEPPRPEIHSPPSQLSAESSVPKAPRLVIPTSPAQPEQNLRSPPVYFSPTPIVSSPTPLSPRAPPTSPSPARHSSTSVNVFPSAAPKHSPTLEPPTPASATRPPPVAMPPSSPPTHRPSAPPAQVAVPAPSPVTKPTPPISSPAPLTHNHRKESSSASKSQPAPPPAQPTTSQQSAPLRPPLLKTSSSKSADDSPLSRASMLANPPTPYSPPVPMPSGSVDEPTPKFDAEVTRASPVRQYSDKDKEKEKVDKDKASVRSARQTETFKLIRSPSGNVQSSVETIMANGQTWEVVESAPKRSKSKARESYKAPEPEPSLRKEGKAREAAKAPEPETSSRKESKAKESRAPDPETSSRKESKAKESRAPDPETSSRKERKTRETRSVEPETSSRKESKAREVNGSSEPETSSRKESKTRDSTKSPELEVSARKESKRHERSKSERDGDRARGAERKATTNGKVADSSAAAGSSSSPAPAHVADAPRRPTLPDQSSSHKEHRSDRRRSSRERQSSAPPDQQQVEEPTVRIREKRPSLSARPTSEMSPVADFDAMRAREAWEMERLWKGQSMTWDSDHPPLLHAAPGSQNGSAVNGHAPHLSRATTVHATGVHGSNHTSFMMSSPFQGGTSSSNSYFAVPPAPVIYSPIHRSQTSVHHTSPSYDFTTTFKSHPPEAALSPVSRTSSRPAPPNPLPDPPRESTYHPSPLPTILSDSEGGRSEEYWSKYAGLTTAH</sequence>
<dbReference type="InParanoid" id="A0A067Q8N0"/>
<feature type="compositionally biased region" description="Basic and acidic residues" evidence="1">
    <location>
        <begin position="850"/>
        <end position="945"/>
    </location>
</feature>
<accession>A0A067Q8N0</accession>
<evidence type="ECO:0000313" key="2">
    <source>
        <dbReference type="EMBL" id="KDQ63349.1"/>
    </source>
</evidence>
<reference evidence="3" key="1">
    <citation type="journal article" date="2014" name="Proc. Natl. Acad. Sci. U.S.A.">
        <title>Extensive sampling of basidiomycete genomes demonstrates inadequacy of the white-rot/brown-rot paradigm for wood decay fungi.</title>
        <authorList>
            <person name="Riley R."/>
            <person name="Salamov A.A."/>
            <person name="Brown D.W."/>
            <person name="Nagy L.G."/>
            <person name="Floudas D."/>
            <person name="Held B.W."/>
            <person name="Levasseur A."/>
            <person name="Lombard V."/>
            <person name="Morin E."/>
            <person name="Otillar R."/>
            <person name="Lindquist E.A."/>
            <person name="Sun H."/>
            <person name="LaButti K.M."/>
            <person name="Schmutz J."/>
            <person name="Jabbour D."/>
            <person name="Luo H."/>
            <person name="Baker S.E."/>
            <person name="Pisabarro A.G."/>
            <person name="Walton J.D."/>
            <person name="Blanchette R.A."/>
            <person name="Henrissat B."/>
            <person name="Martin F."/>
            <person name="Cullen D."/>
            <person name="Hibbett D.S."/>
            <person name="Grigoriev I.V."/>
        </authorList>
    </citation>
    <scope>NUCLEOTIDE SEQUENCE [LARGE SCALE GENOMIC DNA]</scope>
    <source>
        <strain evidence="3">MUCL 33604</strain>
    </source>
</reference>
<feature type="compositionally biased region" description="Pro residues" evidence="1">
    <location>
        <begin position="676"/>
        <end position="689"/>
    </location>
</feature>
<feature type="compositionally biased region" description="Polar residues" evidence="1">
    <location>
        <begin position="1198"/>
        <end position="1212"/>
    </location>
</feature>
<feature type="compositionally biased region" description="Low complexity" evidence="1">
    <location>
        <begin position="30"/>
        <end position="51"/>
    </location>
</feature>
<feature type="compositionally biased region" description="Basic and acidic residues" evidence="1">
    <location>
        <begin position="787"/>
        <end position="803"/>
    </location>
</feature>
<dbReference type="OrthoDB" id="3231532at2759"/>
<feature type="compositionally biased region" description="Polar residues" evidence="1">
    <location>
        <begin position="405"/>
        <end position="420"/>
    </location>
</feature>
<name>A0A067Q8N0_9AGAM</name>
<feature type="compositionally biased region" description="Polar residues" evidence="1">
    <location>
        <begin position="170"/>
        <end position="188"/>
    </location>
</feature>
<protein>
    <submittedName>
        <fullName evidence="2">Uncharacterized protein</fullName>
    </submittedName>
</protein>
<gene>
    <name evidence="2" type="ORF">JAAARDRAFT_29372</name>
</gene>
<feature type="region of interest" description="Disordered" evidence="1">
    <location>
        <begin position="1"/>
        <end position="62"/>
    </location>
</feature>
<feature type="compositionally biased region" description="Basic and acidic residues" evidence="1">
    <location>
        <begin position="545"/>
        <end position="555"/>
    </location>
</feature>
<feature type="region of interest" description="Disordered" evidence="1">
    <location>
        <begin position="391"/>
        <end position="444"/>
    </location>
</feature>
<feature type="compositionally biased region" description="Low complexity" evidence="1">
    <location>
        <begin position="1007"/>
        <end position="1026"/>
    </location>
</feature>
<feature type="region of interest" description="Disordered" evidence="1">
    <location>
        <begin position="144"/>
        <end position="372"/>
    </location>
</feature>
<feature type="compositionally biased region" description="Pro residues" evidence="1">
    <location>
        <begin position="605"/>
        <end position="615"/>
    </location>
</feature>
<feature type="compositionally biased region" description="Polar residues" evidence="1">
    <location>
        <begin position="819"/>
        <end position="836"/>
    </location>
</feature>
<proteinExistence type="predicted"/>
<feature type="compositionally biased region" description="Low complexity" evidence="1">
    <location>
        <begin position="716"/>
        <end position="744"/>
    </location>
</feature>
<keyword evidence="3" id="KW-1185">Reference proteome</keyword>
<dbReference type="Proteomes" id="UP000027265">
    <property type="component" value="Unassembled WGS sequence"/>
</dbReference>
<dbReference type="HOGENOM" id="CLU_003816_0_0_1"/>
<feature type="compositionally biased region" description="Basic and acidic residues" evidence="1">
    <location>
        <begin position="954"/>
        <end position="1001"/>
    </location>
</feature>
<dbReference type="AlphaFoldDB" id="A0A067Q8N0"/>
<evidence type="ECO:0000313" key="3">
    <source>
        <dbReference type="Proteomes" id="UP000027265"/>
    </source>
</evidence>
<feature type="compositionally biased region" description="Pro residues" evidence="1">
    <location>
        <begin position="752"/>
        <end position="762"/>
    </location>
</feature>
<dbReference type="EMBL" id="KL197710">
    <property type="protein sequence ID" value="KDQ63349.1"/>
    <property type="molecule type" value="Genomic_DNA"/>
</dbReference>
<feature type="compositionally biased region" description="Polar residues" evidence="1">
    <location>
        <begin position="263"/>
        <end position="274"/>
    </location>
</feature>
<feature type="region of interest" description="Disordered" evidence="1">
    <location>
        <begin position="477"/>
        <end position="498"/>
    </location>
</feature>
<organism evidence="2 3">
    <name type="scientific">Jaapia argillacea MUCL 33604</name>
    <dbReference type="NCBI Taxonomy" id="933084"/>
    <lineage>
        <taxon>Eukaryota</taxon>
        <taxon>Fungi</taxon>
        <taxon>Dikarya</taxon>
        <taxon>Basidiomycota</taxon>
        <taxon>Agaricomycotina</taxon>
        <taxon>Agaricomycetes</taxon>
        <taxon>Agaricomycetidae</taxon>
        <taxon>Jaapiales</taxon>
        <taxon>Jaapiaceae</taxon>
        <taxon>Jaapia</taxon>
    </lineage>
</organism>
<evidence type="ECO:0000256" key="1">
    <source>
        <dbReference type="SAM" id="MobiDB-lite"/>
    </source>
</evidence>
<feature type="compositionally biased region" description="Low complexity" evidence="1">
    <location>
        <begin position="525"/>
        <end position="542"/>
    </location>
</feature>
<feature type="region of interest" description="Disordered" evidence="1">
    <location>
        <begin position="1198"/>
        <end position="1262"/>
    </location>
</feature>
<feature type="region of interest" description="Disordered" evidence="1">
    <location>
        <begin position="517"/>
        <end position="1089"/>
    </location>
</feature>
<feature type="compositionally biased region" description="Basic and acidic residues" evidence="1">
    <location>
        <begin position="1069"/>
        <end position="1078"/>
    </location>
</feature>